<evidence type="ECO:0000256" key="3">
    <source>
        <dbReference type="ARBA" id="ARBA00022679"/>
    </source>
</evidence>
<evidence type="ECO:0000313" key="10">
    <source>
        <dbReference type="EMBL" id="CAJ35351.1"/>
    </source>
</evidence>
<dbReference type="KEGG" id="rci:LRC389"/>
<evidence type="ECO:0000256" key="4">
    <source>
        <dbReference type="ARBA" id="ARBA00022691"/>
    </source>
</evidence>
<dbReference type="EC" id="2.1.1.72" evidence="1"/>
<dbReference type="Proteomes" id="UP000000663">
    <property type="component" value="Chromosome"/>
</dbReference>
<dbReference type="PANTHER" id="PTHR33841:SF1">
    <property type="entry name" value="DNA METHYLTRANSFERASE A"/>
    <property type="match status" value="1"/>
</dbReference>
<feature type="domain" description="TaqI-like C-terminal specificity" evidence="9">
    <location>
        <begin position="530"/>
        <end position="628"/>
    </location>
</feature>
<dbReference type="CDD" id="cd02440">
    <property type="entry name" value="AdoMet_MTases"/>
    <property type="match status" value="1"/>
</dbReference>
<evidence type="ECO:0000313" key="11">
    <source>
        <dbReference type="Proteomes" id="UP000000663"/>
    </source>
</evidence>
<dbReference type="Pfam" id="PF12950">
    <property type="entry name" value="TaqI_C"/>
    <property type="match status" value="1"/>
</dbReference>
<evidence type="ECO:0000256" key="1">
    <source>
        <dbReference type="ARBA" id="ARBA00011900"/>
    </source>
</evidence>
<reference evidence="10 11" key="1">
    <citation type="journal article" date="2006" name="Science">
        <title>Genome of rice cluster I archaea -- the key methane producers in the rice rhizosphere.</title>
        <authorList>
            <person name="Erkel C."/>
            <person name="Kube M."/>
            <person name="Reinhardt R."/>
            <person name="Liesack W."/>
        </authorList>
    </citation>
    <scope>NUCLEOTIDE SEQUENCE [LARGE SCALE GENOMIC DNA]</scope>
    <source>
        <strain evidence="11">DSM 22066 / NBRC 105507 / MRE50</strain>
    </source>
</reference>
<dbReference type="REBASE" id="14231">
    <property type="entry name" value="Mar50ORF389P"/>
</dbReference>
<evidence type="ECO:0000256" key="7">
    <source>
        <dbReference type="ARBA" id="ARBA00047942"/>
    </source>
</evidence>
<comment type="catalytic activity">
    <reaction evidence="7">
        <text>a 2'-deoxyadenosine in DNA + S-adenosyl-L-methionine = an N(6)-methyl-2'-deoxyadenosine in DNA + S-adenosyl-L-homocysteine + H(+)</text>
        <dbReference type="Rhea" id="RHEA:15197"/>
        <dbReference type="Rhea" id="RHEA-COMP:12418"/>
        <dbReference type="Rhea" id="RHEA-COMP:12419"/>
        <dbReference type="ChEBI" id="CHEBI:15378"/>
        <dbReference type="ChEBI" id="CHEBI:57856"/>
        <dbReference type="ChEBI" id="CHEBI:59789"/>
        <dbReference type="ChEBI" id="CHEBI:90615"/>
        <dbReference type="ChEBI" id="CHEBI:90616"/>
        <dbReference type="EC" id="2.1.1.72"/>
    </reaction>
</comment>
<keyword evidence="5" id="KW-0680">Restriction system</keyword>
<dbReference type="Gene3D" id="3.40.50.150">
    <property type="entry name" value="Vaccinia Virus protein VP39"/>
    <property type="match status" value="1"/>
</dbReference>
<dbReference type="InterPro" id="IPR011639">
    <property type="entry name" value="MethylTrfase_TaqI-like_dom"/>
</dbReference>
<sequence length="723" mass="80485">MIQHILDQATLTDIQTFNILHRHIPLDQPMARHRLTSSLTDRYLQLIETMAAESFGGDTAAARALADSALVSGLLIEAGVAGSDDHVDIPATYGRDISGIIRSMADPADDLDILLDSSWKRYRSVSSRDNGVVYTPAGVARFICRKTIGQWLLRQVNRQFGRSYVTQDEMIEACSPDEAWKAREILNRARILDSSCGTGVFLQAAAEEMTRLKATFDPDRHESDIGQIFQHTLENNISGTDIDENALKIARARLMLSLRKAGHLKGKGIRLQIEKRNALLPGPEPPRTEQYDIIVGNPPYMRIKSMYRGETDGLQRKKTLASEIMKSGLYRLQDGNLNLYKLFIERNLSLLKADGSMGLIIPSPFLNEASSAGLRRHIFDTCTVEEIVEIPEKVRAFGVVNQATAILVLHKGEPGTKFNLRLGASAESLEGGSISVDLKELKAITAGRMEVPLLTAPAIEWGMLKHLMNVPPFKGDSHFPEVGSICVGQLDETLDKEFLSETPTGDIFVKGIHLHEYSVDLSEAGSSPRWVDKKAFLEKRPSAARVIESARIIGRNTINKSCKRRLKFALLPPGYVCGNSIKQIVITDPQIRPLYLLGILNSSVLNWYFEVFCSQNNVRNYSIEAMPIPRAPGPAQEAVACVARSIMETEGETREYLDKKLMDALIYELYFMDTRMLSSAVLAAIDERSGPGAFMHEGIQRIVEMIEGREGFKIVRQATYRLK</sequence>
<dbReference type="InterPro" id="IPR050953">
    <property type="entry name" value="N4_N6_ade-DNA_methylase"/>
</dbReference>
<dbReference type="GO" id="GO:0009307">
    <property type="term" value="P:DNA restriction-modification system"/>
    <property type="evidence" value="ECO:0007669"/>
    <property type="project" value="UniProtKB-KW"/>
</dbReference>
<keyword evidence="4" id="KW-0949">S-adenosyl-L-methionine</keyword>
<dbReference type="InterPro" id="IPR025931">
    <property type="entry name" value="TaqI_C"/>
</dbReference>
<protein>
    <recommendedName>
        <fullName evidence="1">site-specific DNA-methyltransferase (adenine-specific)</fullName>
        <ecNumber evidence="1">2.1.1.72</ecNumber>
    </recommendedName>
</protein>
<dbReference type="GO" id="GO:0009007">
    <property type="term" value="F:site-specific DNA-methyltransferase (adenine-specific) activity"/>
    <property type="evidence" value="ECO:0007669"/>
    <property type="project" value="UniProtKB-EC"/>
</dbReference>
<keyword evidence="6" id="KW-0238">DNA-binding</keyword>
<organism evidence="10 11">
    <name type="scientific">Methanocella arvoryzae (strain DSM 22066 / NBRC 105507 / MRE50)</name>
    <dbReference type="NCBI Taxonomy" id="351160"/>
    <lineage>
        <taxon>Archaea</taxon>
        <taxon>Methanobacteriati</taxon>
        <taxon>Methanobacteriota</taxon>
        <taxon>Stenosarchaea group</taxon>
        <taxon>Methanomicrobia</taxon>
        <taxon>Methanocellales</taxon>
        <taxon>Methanocellaceae</taxon>
        <taxon>Methanocella</taxon>
    </lineage>
</organism>
<dbReference type="eggNOG" id="arCOG03521">
    <property type="taxonomic scope" value="Archaea"/>
</dbReference>
<evidence type="ECO:0000256" key="6">
    <source>
        <dbReference type="ARBA" id="ARBA00023125"/>
    </source>
</evidence>
<dbReference type="STRING" id="351160.LRC389"/>
<dbReference type="InterPro" id="IPR002052">
    <property type="entry name" value="DNA_methylase_N6_adenine_CS"/>
</dbReference>
<dbReference type="GO" id="GO:0032259">
    <property type="term" value="P:methylation"/>
    <property type="evidence" value="ECO:0007669"/>
    <property type="project" value="UniProtKB-KW"/>
</dbReference>
<evidence type="ECO:0000256" key="2">
    <source>
        <dbReference type="ARBA" id="ARBA00022603"/>
    </source>
</evidence>
<gene>
    <name evidence="10" type="ORF">LRC389</name>
</gene>
<accession>Q0W8E2</accession>
<name>Q0W8E2_METAR</name>
<dbReference type="PANTHER" id="PTHR33841">
    <property type="entry name" value="DNA METHYLTRANSFERASE YEEA-RELATED"/>
    <property type="match status" value="1"/>
</dbReference>
<dbReference type="EMBL" id="AM114193">
    <property type="protein sequence ID" value="CAJ35351.1"/>
    <property type="molecule type" value="Genomic_DNA"/>
</dbReference>
<dbReference type="SUPFAM" id="SSF53335">
    <property type="entry name" value="S-adenosyl-L-methionine-dependent methyltransferases"/>
    <property type="match status" value="1"/>
</dbReference>
<dbReference type="Pfam" id="PF07669">
    <property type="entry name" value="Eco57I"/>
    <property type="match status" value="1"/>
</dbReference>
<evidence type="ECO:0000256" key="5">
    <source>
        <dbReference type="ARBA" id="ARBA00022747"/>
    </source>
</evidence>
<keyword evidence="3" id="KW-0808">Transferase</keyword>
<proteinExistence type="predicted"/>
<dbReference type="GO" id="GO:0003677">
    <property type="term" value="F:DNA binding"/>
    <property type="evidence" value="ECO:0007669"/>
    <property type="project" value="UniProtKB-KW"/>
</dbReference>
<evidence type="ECO:0000259" key="8">
    <source>
        <dbReference type="Pfam" id="PF07669"/>
    </source>
</evidence>
<dbReference type="PRINTS" id="PR00507">
    <property type="entry name" value="N12N6MTFRASE"/>
</dbReference>
<dbReference type="AlphaFoldDB" id="Q0W8E2"/>
<dbReference type="PROSITE" id="PS00092">
    <property type="entry name" value="N6_MTASE"/>
    <property type="match status" value="1"/>
</dbReference>
<keyword evidence="2 10" id="KW-0489">Methyltransferase</keyword>
<evidence type="ECO:0000259" key="9">
    <source>
        <dbReference type="Pfam" id="PF12950"/>
    </source>
</evidence>
<feature type="domain" description="Type II methyltransferase M.TaqI-like" evidence="8">
    <location>
        <begin position="235"/>
        <end position="395"/>
    </location>
</feature>
<dbReference type="InterPro" id="IPR029063">
    <property type="entry name" value="SAM-dependent_MTases_sf"/>
</dbReference>
<keyword evidence="11" id="KW-1185">Reference proteome</keyword>